<dbReference type="InterPro" id="IPR039461">
    <property type="entry name" value="Peptidase_M49"/>
</dbReference>
<evidence type="ECO:0000256" key="8">
    <source>
        <dbReference type="ARBA" id="ARBA00012063"/>
    </source>
</evidence>
<feature type="region of interest" description="Disordered" evidence="33">
    <location>
        <begin position="618"/>
        <end position="724"/>
    </location>
</feature>
<comment type="catalytic activity">
    <reaction evidence="1">
        <text>Release of an N-terminal dipeptide from a peptide comprising four or more residues, with broad specificity. Also acts on dipeptidyl 2-naphthylamides.</text>
        <dbReference type="EC" id="3.4.14.4"/>
    </reaction>
</comment>
<keyword evidence="26" id="KW-0539">Nucleus</keyword>
<comment type="subcellular location">
    <subcellularLocation>
        <location evidence="5">Cytoplasm</location>
    </subcellularLocation>
    <subcellularLocation>
        <location evidence="4">Nucleus</location>
    </subcellularLocation>
</comment>
<dbReference type="EC" id="1.14.11.27" evidence="9"/>
<keyword evidence="24" id="KW-0482">Metalloprotease</keyword>
<dbReference type="STRING" id="195883.A0A482WLS7"/>
<feature type="domain" description="CXXC-type" evidence="36">
    <location>
        <begin position="479"/>
        <end position="525"/>
    </location>
</feature>
<dbReference type="InterPro" id="IPR019787">
    <property type="entry name" value="Znf_PHD-finger"/>
</dbReference>
<dbReference type="Pfam" id="PF02008">
    <property type="entry name" value="zf-CXXC"/>
    <property type="match status" value="1"/>
</dbReference>
<evidence type="ECO:0000259" key="35">
    <source>
        <dbReference type="PROSITE" id="PS50903"/>
    </source>
</evidence>
<keyword evidence="18" id="KW-0156">Chromatin regulator</keyword>
<dbReference type="Pfam" id="PF03571">
    <property type="entry name" value="Peptidase_M49"/>
    <property type="match status" value="1"/>
</dbReference>
<dbReference type="PROSITE" id="PS51058">
    <property type="entry name" value="ZF_CXXC"/>
    <property type="match status" value="1"/>
</dbReference>
<dbReference type="GO" id="GO:0003677">
    <property type="term" value="F:DNA binding"/>
    <property type="evidence" value="ECO:0007669"/>
    <property type="project" value="InterPro"/>
</dbReference>
<dbReference type="GO" id="GO:0006508">
    <property type="term" value="P:proteolysis"/>
    <property type="evidence" value="ECO:0007669"/>
    <property type="project" value="UniProtKB-KW"/>
</dbReference>
<evidence type="ECO:0000256" key="30">
    <source>
        <dbReference type="ARBA" id="ARBA00078364"/>
    </source>
</evidence>
<dbReference type="GO" id="GO:0008239">
    <property type="term" value="F:dipeptidyl-peptidase activity"/>
    <property type="evidence" value="ECO:0007669"/>
    <property type="project" value="UniProtKB-EC"/>
</dbReference>
<organism evidence="38 39">
    <name type="scientific">Laodelphax striatellus</name>
    <name type="common">Small brown planthopper</name>
    <name type="synonym">Delphax striatella</name>
    <dbReference type="NCBI Taxonomy" id="195883"/>
    <lineage>
        <taxon>Eukaryota</taxon>
        <taxon>Metazoa</taxon>
        <taxon>Ecdysozoa</taxon>
        <taxon>Arthropoda</taxon>
        <taxon>Hexapoda</taxon>
        <taxon>Insecta</taxon>
        <taxon>Pterygota</taxon>
        <taxon>Neoptera</taxon>
        <taxon>Paraneoptera</taxon>
        <taxon>Hemiptera</taxon>
        <taxon>Auchenorrhyncha</taxon>
        <taxon>Fulgoroidea</taxon>
        <taxon>Delphacidae</taxon>
        <taxon>Criomorphinae</taxon>
        <taxon>Laodelphax</taxon>
    </lineage>
</organism>
<evidence type="ECO:0000256" key="31">
    <source>
        <dbReference type="ARBA" id="ARBA00080117"/>
    </source>
</evidence>
<sequence>MGESNKATESVKKRQLRDRKYRKLYSDEWALADDEIDGHHTFDLIDKLESDRFSQNYVKEMEGADFNFEYLQRYGFKTPILFKEKSGLGLEVPSVSFSVNDVRMCVGSRRKLDVMDVNTQKNFEMSMRDWQRYYDDPNKDRLLNVISLEFSHTKLEHYVQAPSIVRQIDWVNCVWPQYLKESQTVSTNLIDEMMYPKVQKYCLMSVKDCYTDFHIDFGGTSVWYHILKGSKIFWLIPPTEQNVQQYERWVLSGKQGDIFFGDTVESCGRILLTAGNTFFIPTGWIHAVYTPEDSLVFGGNFLHSYGIDKQLRIAQVEDTTRVPKKFRYPFYTEMLWYVLEKYVHRFHGVSHLDESYQSGDILNEYVHLTPWELRGLKAIIFFLHDLPLNKKNIPDLITDPRALVKNVRKLLEEHRNDDPVCAVTGEPILIAAPEKPRMPPLPLGRNYGSPNAGKSLTKKRKKRKYTKTGACRFKRKGKPQRRRTRCRTCEACMRSDCGECLYCLDMPKFGGPGKAKQTCMLRNCLHPVLPTCAVCMFCGLDGRRQELKFPLVRQPYEDSSLLECSVCYDITHPECMEEKYPGHGGIYNDDLPNSWECPKCCQDGKNIEYKPRHFKARSKTEGLKRVSGGSDFNPVKHEKRQLKDEIDYDSDYEPPYSAEDESMQQDSEDDEDDDEEQFESSPLSATVRHSSDSNSFKRSRSSSEDTQDLYGKRERRSMPIPGSLAECAGKQQNSLSISSAVCSLKMSTKDYVLPNDLPFSEVDCSEAFQTLTDAEKKYAHHLSRASWDGELIVLLQTSPESPALFELLYNIFSDHSLSDLKEEALKHVTNDEYTAFLVYAATFFANSGNYKGFGDTKFLPNLPVEKFEAIIKSSPKYRLQPVHIDTLWNACKHHVYSLTEREKSLGFSESGITTYFSSNCTAEDGKLITDFLKSNSMEGYNCRTFKTINADGKPVYEIRLASVDTDFDASFMLGEKEFRNSKIVVTRGDYSPILAEVCKDLEAAKEFAANSNEKNMLEKYISSFKTGKLDEHKDGSRFWIRDKGPVVETYIGFIENYRDPAGLRAEFEGFVAVVNKEMSKKFKVLVDSAETFLEKMPWDKNFEKDKFLKPDFTSLDVLTFGSSGIPCGINIPNYDEIRQDEGFKNVSLGNVVPAQLVSKKLAFLKQEDEDILNKFTAKAFEVVVALHELLGHGSGKLFMKNKDGTSTFDSSVINPLTNKPIDSWYNEGDTYDTVFEKLSSPYEECRAESVALYLSLENEVMKIFNHEGDEAETILYAIWLDMTYKGVKSLEFYQPSTGTWLQSHAQARYVIARVLVEAGEDFFTVKETEAGENLLVSLDSSKIRTVGKKAMGKFLQKMQVYKSTADIAKAKEMFDGYSAVVNDGEYKWADWRNIVMKFKQPRKVLVQSNTFIEGDKVVLKRYKPSAEGMIESYIDRFKNSSLHQKLIELAEKDEKHFKISS</sequence>
<evidence type="ECO:0000256" key="7">
    <source>
        <dbReference type="ARBA" id="ARBA00010200"/>
    </source>
</evidence>
<comment type="similarity">
    <text evidence="7">Belongs to the peptidase M49 family.</text>
</comment>
<evidence type="ECO:0000256" key="1">
    <source>
        <dbReference type="ARBA" id="ARBA00001336"/>
    </source>
</evidence>
<keyword evidence="21" id="KW-0560">Oxidoreductase</keyword>
<protein>
    <recommendedName>
        <fullName evidence="10">Dipeptidyl peptidase 3</fullName>
        <ecNumber evidence="9">1.14.11.27</ecNumber>
        <ecNumber evidence="8">3.4.14.4</ecNumber>
    </recommendedName>
    <alternativeName>
        <fullName evidence="27">Dipeptidyl aminopeptidase III</fullName>
    </alternativeName>
    <alternativeName>
        <fullName evidence="30">Dipeptidyl arylamidase III</fullName>
    </alternativeName>
    <alternativeName>
        <fullName evidence="28">Dipeptidyl peptidase III</fullName>
    </alternativeName>
    <alternativeName>
        <fullName evidence="31">Enkephalinase B</fullName>
    </alternativeName>
</protein>
<evidence type="ECO:0000256" key="28">
    <source>
        <dbReference type="ARBA" id="ARBA00032119"/>
    </source>
</evidence>
<dbReference type="Gene3D" id="2.60.120.650">
    <property type="entry name" value="Cupin"/>
    <property type="match status" value="1"/>
</dbReference>
<dbReference type="GO" id="GO:0005506">
    <property type="term" value="F:iron ion binding"/>
    <property type="evidence" value="ECO:0007669"/>
    <property type="project" value="InterPro"/>
</dbReference>
<evidence type="ECO:0000256" key="32">
    <source>
        <dbReference type="PROSITE-ProRule" id="PRU00509"/>
    </source>
</evidence>
<feature type="domain" description="Rubredoxin-like" evidence="35">
    <location>
        <begin position="559"/>
        <end position="617"/>
    </location>
</feature>
<dbReference type="SMART" id="SM00249">
    <property type="entry name" value="PHD"/>
    <property type="match status" value="1"/>
</dbReference>
<evidence type="ECO:0000256" key="20">
    <source>
        <dbReference type="ARBA" id="ARBA00022990"/>
    </source>
</evidence>
<evidence type="ECO:0000256" key="3">
    <source>
        <dbReference type="ARBA" id="ARBA00001954"/>
    </source>
</evidence>
<dbReference type="SUPFAM" id="SSF51197">
    <property type="entry name" value="Clavaminate synthase-like"/>
    <property type="match status" value="1"/>
</dbReference>
<proteinExistence type="inferred from homology"/>
<evidence type="ECO:0000256" key="14">
    <source>
        <dbReference type="ARBA" id="ARBA00022723"/>
    </source>
</evidence>
<evidence type="ECO:0000256" key="12">
    <source>
        <dbReference type="ARBA" id="ARBA00022490"/>
    </source>
</evidence>
<gene>
    <name evidence="38" type="ORF">LSTR_LSTR003541</name>
</gene>
<dbReference type="CDD" id="cd21783">
    <property type="entry name" value="CTD_Jhd1-like"/>
    <property type="match status" value="1"/>
</dbReference>
<evidence type="ECO:0000313" key="39">
    <source>
        <dbReference type="Proteomes" id="UP000291343"/>
    </source>
</evidence>
<evidence type="ECO:0000256" key="10">
    <source>
        <dbReference type="ARBA" id="ARBA00014713"/>
    </source>
</evidence>
<keyword evidence="13" id="KW-0645">Protease</keyword>
<dbReference type="Pfam" id="PF16866">
    <property type="entry name" value="PHD_4"/>
    <property type="match status" value="1"/>
</dbReference>
<dbReference type="PROSITE" id="PS50903">
    <property type="entry name" value="RUBREDOXIN_LIKE"/>
    <property type="match status" value="1"/>
</dbReference>
<comment type="similarity">
    <text evidence="6">Belongs to the JHDM1 histone demethylase family.</text>
</comment>
<dbReference type="Proteomes" id="UP000291343">
    <property type="component" value="Unassembled WGS sequence"/>
</dbReference>
<evidence type="ECO:0000256" key="18">
    <source>
        <dbReference type="ARBA" id="ARBA00022853"/>
    </source>
</evidence>
<comment type="catalytic activity">
    <reaction evidence="29">
        <text>N(6),N(6)-dimethyl-L-lysyl(36)-[histone H3] + 2 2-oxoglutarate + 2 O2 = L-lysyl(36)-[histone H3] + 2 formaldehyde + 2 succinate + 2 CO2</text>
        <dbReference type="Rhea" id="RHEA:42032"/>
        <dbReference type="Rhea" id="RHEA-COMP:9785"/>
        <dbReference type="Rhea" id="RHEA-COMP:9787"/>
        <dbReference type="ChEBI" id="CHEBI:15379"/>
        <dbReference type="ChEBI" id="CHEBI:16526"/>
        <dbReference type="ChEBI" id="CHEBI:16810"/>
        <dbReference type="ChEBI" id="CHEBI:16842"/>
        <dbReference type="ChEBI" id="CHEBI:29969"/>
        <dbReference type="ChEBI" id="CHEBI:30031"/>
        <dbReference type="ChEBI" id="CHEBI:61976"/>
        <dbReference type="EC" id="1.14.11.27"/>
    </reaction>
</comment>
<evidence type="ECO:0000256" key="23">
    <source>
        <dbReference type="ARBA" id="ARBA00023015"/>
    </source>
</evidence>
<evidence type="ECO:0000256" key="13">
    <source>
        <dbReference type="ARBA" id="ARBA00022670"/>
    </source>
</evidence>
<dbReference type="GO" id="GO:0004177">
    <property type="term" value="F:aminopeptidase activity"/>
    <property type="evidence" value="ECO:0007669"/>
    <property type="project" value="UniProtKB-KW"/>
</dbReference>
<dbReference type="GO" id="GO:0008237">
    <property type="term" value="F:metallopeptidase activity"/>
    <property type="evidence" value="ECO:0007669"/>
    <property type="project" value="UniProtKB-KW"/>
</dbReference>
<evidence type="ECO:0000256" key="5">
    <source>
        <dbReference type="ARBA" id="ARBA00004496"/>
    </source>
</evidence>
<dbReference type="PROSITE" id="PS51184">
    <property type="entry name" value="JMJC"/>
    <property type="match status" value="1"/>
</dbReference>
<dbReference type="InterPro" id="IPR001965">
    <property type="entry name" value="Znf_PHD"/>
</dbReference>
<evidence type="ECO:0000256" key="17">
    <source>
        <dbReference type="ARBA" id="ARBA00022833"/>
    </source>
</evidence>
<dbReference type="InterPro" id="IPR002857">
    <property type="entry name" value="Znf_CXXC"/>
</dbReference>
<keyword evidence="19" id="KW-0223">Dioxygenase</keyword>
<dbReference type="PANTHER" id="PTHR23422">
    <property type="entry name" value="DIPEPTIDYL PEPTIDASE III-RELATED"/>
    <property type="match status" value="1"/>
</dbReference>
<dbReference type="Gene3D" id="6.10.280.250">
    <property type="match status" value="1"/>
</dbReference>
<keyword evidence="20" id="KW-0007">Acetylation</keyword>
<keyword evidence="23" id="KW-0805">Transcription regulation</keyword>
<dbReference type="InterPro" id="IPR024934">
    <property type="entry name" value="Rubredoxin-like_dom"/>
</dbReference>
<dbReference type="FunFam" id="3.30.540.30:FF:000002">
    <property type="entry name" value="Dipeptidyl peptidase 3"/>
    <property type="match status" value="1"/>
</dbReference>
<keyword evidence="22" id="KW-0408">Iron</keyword>
<evidence type="ECO:0000313" key="38">
    <source>
        <dbReference type="EMBL" id="RZF34131.1"/>
    </source>
</evidence>
<evidence type="ECO:0000259" key="34">
    <source>
        <dbReference type="PROSITE" id="PS50016"/>
    </source>
</evidence>
<keyword evidence="12" id="KW-0963">Cytoplasm</keyword>
<feature type="region of interest" description="Disordered" evidence="33">
    <location>
        <begin position="440"/>
        <end position="463"/>
    </location>
</feature>
<comment type="cofactor">
    <cofactor evidence="3">
        <name>Fe(2+)</name>
        <dbReference type="ChEBI" id="CHEBI:29033"/>
    </cofactor>
</comment>
<evidence type="ECO:0000256" key="2">
    <source>
        <dbReference type="ARBA" id="ARBA00001947"/>
    </source>
</evidence>
<evidence type="ECO:0000256" key="11">
    <source>
        <dbReference type="ARBA" id="ARBA00022438"/>
    </source>
</evidence>
<feature type="domain" description="PHD-type" evidence="34">
    <location>
        <begin position="532"/>
        <end position="603"/>
    </location>
</feature>
<accession>A0A482WLS7</accession>
<comment type="cofactor">
    <cofactor evidence="2">
        <name>Zn(2+)</name>
        <dbReference type="ChEBI" id="CHEBI:29105"/>
    </cofactor>
</comment>
<dbReference type="PROSITE" id="PS50016">
    <property type="entry name" value="ZF_PHD_2"/>
    <property type="match status" value="1"/>
</dbReference>
<dbReference type="InParanoid" id="A0A482WLS7"/>
<dbReference type="EMBL" id="QKKF02032524">
    <property type="protein sequence ID" value="RZF34131.1"/>
    <property type="molecule type" value="Genomic_DNA"/>
</dbReference>
<keyword evidence="11" id="KW-0031">Aminopeptidase</keyword>
<dbReference type="PANTHER" id="PTHR23422:SF11">
    <property type="entry name" value="DIPEPTIDYL PEPTIDASE 3"/>
    <property type="match status" value="1"/>
</dbReference>
<dbReference type="GO" id="GO:0140680">
    <property type="term" value="F:histone H3K36me/H3K36me2 demethylase activity"/>
    <property type="evidence" value="ECO:0007669"/>
    <property type="project" value="UniProtKB-EC"/>
</dbReference>
<evidence type="ECO:0000256" key="22">
    <source>
        <dbReference type="ARBA" id="ARBA00023004"/>
    </source>
</evidence>
<dbReference type="GO" id="GO:0005737">
    <property type="term" value="C:cytoplasm"/>
    <property type="evidence" value="ECO:0007669"/>
    <property type="project" value="UniProtKB-SubCell"/>
</dbReference>
<keyword evidence="16" id="KW-0378">Hydrolase</keyword>
<dbReference type="Gene3D" id="3.30.540.30">
    <property type="match status" value="3"/>
</dbReference>
<evidence type="ECO:0000256" key="16">
    <source>
        <dbReference type="ARBA" id="ARBA00022801"/>
    </source>
</evidence>
<evidence type="ECO:0000259" key="36">
    <source>
        <dbReference type="PROSITE" id="PS51058"/>
    </source>
</evidence>
<evidence type="ECO:0000256" key="24">
    <source>
        <dbReference type="ARBA" id="ARBA00023049"/>
    </source>
</evidence>
<keyword evidence="39" id="KW-1185">Reference proteome</keyword>
<evidence type="ECO:0000256" key="33">
    <source>
        <dbReference type="SAM" id="MobiDB-lite"/>
    </source>
</evidence>
<dbReference type="FunCoup" id="A0A482WLS7">
    <property type="interactions" value="1302"/>
</dbReference>
<name>A0A482WLS7_LAOST</name>
<dbReference type="GO" id="GO:0005634">
    <property type="term" value="C:nucleus"/>
    <property type="evidence" value="ECO:0007669"/>
    <property type="project" value="UniProtKB-SubCell"/>
</dbReference>
<evidence type="ECO:0000256" key="9">
    <source>
        <dbReference type="ARBA" id="ARBA00013246"/>
    </source>
</evidence>
<evidence type="ECO:0000256" key="27">
    <source>
        <dbReference type="ARBA" id="ARBA00031288"/>
    </source>
</evidence>
<keyword evidence="14" id="KW-0479">Metal-binding</keyword>
<dbReference type="FunFam" id="3.30.540.30:FF:000003">
    <property type="entry name" value="Dipeptidyl peptidase 3"/>
    <property type="match status" value="1"/>
</dbReference>
<dbReference type="CDD" id="cd15555">
    <property type="entry name" value="PHD_KDM2A_2B"/>
    <property type="match status" value="1"/>
</dbReference>
<feature type="compositionally biased region" description="Acidic residues" evidence="33">
    <location>
        <begin position="646"/>
        <end position="678"/>
    </location>
</feature>
<evidence type="ECO:0000256" key="25">
    <source>
        <dbReference type="ARBA" id="ARBA00023163"/>
    </source>
</evidence>
<dbReference type="OrthoDB" id="4694525at2759"/>
<dbReference type="SMR" id="A0A482WLS7"/>
<dbReference type="FunFam" id="3.30.540.30:FF:000001">
    <property type="entry name" value="Dipeptidyl peptidase 3"/>
    <property type="match status" value="1"/>
</dbReference>
<evidence type="ECO:0000256" key="4">
    <source>
        <dbReference type="ARBA" id="ARBA00004123"/>
    </source>
</evidence>
<evidence type="ECO:0000256" key="29">
    <source>
        <dbReference type="ARBA" id="ARBA00047915"/>
    </source>
</evidence>
<keyword evidence="15 32" id="KW-0863">Zinc-finger</keyword>
<dbReference type="Gene3D" id="1.20.58.1360">
    <property type="match status" value="1"/>
</dbReference>
<comment type="caution">
    <text evidence="38">The sequence shown here is derived from an EMBL/GenBank/DDBJ whole genome shotgun (WGS) entry which is preliminary data.</text>
</comment>
<keyword evidence="25" id="KW-0804">Transcription</keyword>
<dbReference type="FunFam" id="2.60.120.650:FF:000005">
    <property type="entry name" value="lysine-specific demethylase 2A isoform X1"/>
    <property type="match status" value="1"/>
</dbReference>
<keyword evidence="17" id="KW-0862">Zinc</keyword>
<dbReference type="InterPro" id="IPR003347">
    <property type="entry name" value="JmjC_dom"/>
</dbReference>
<feature type="domain" description="JmjC" evidence="37">
    <location>
        <begin position="150"/>
        <end position="318"/>
    </location>
</feature>
<dbReference type="EC" id="3.4.14.4" evidence="8"/>
<evidence type="ECO:0000256" key="6">
    <source>
        <dbReference type="ARBA" id="ARBA00008037"/>
    </source>
</evidence>
<dbReference type="SMART" id="SM00558">
    <property type="entry name" value="JmjC"/>
    <property type="match status" value="1"/>
</dbReference>
<evidence type="ECO:0000256" key="21">
    <source>
        <dbReference type="ARBA" id="ARBA00023002"/>
    </source>
</evidence>
<dbReference type="GO" id="GO:0008270">
    <property type="term" value="F:zinc ion binding"/>
    <property type="evidence" value="ECO:0007669"/>
    <property type="project" value="UniProtKB-KW"/>
</dbReference>
<evidence type="ECO:0000256" key="26">
    <source>
        <dbReference type="ARBA" id="ARBA00023242"/>
    </source>
</evidence>
<dbReference type="Gene3D" id="3.30.40.10">
    <property type="entry name" value="Zinc/RING finger domain, C3HC4 (zinc finger)"/>
    <property type="match status" value="1"/>
</dbReference>
<dbReference type="InterPro" id="IPR013083">
    <property type="entry name" value="Znf_RING/FYVE/PHD"/>
</dbReference>
<evidence type="ECO:0000256" key="19">
    <source>
        <dbReference type="ARBA" id="ARBA00022964"/>
    </source>
</evidence>
<evidence type="ECO:0000259" key="37">
    <source>
        <dbReference type="PROSITE" id="PS51184"/>
    </source>
</evidence>
<evidence type="ECO:0000256" key="15">
    <source>
        <dbReference type="ARBA" id="ARBA00022771"/>
    </source>
</evidence>
<reference evidence="38 39" key="1">
    <citation type="journal article" date="2017" name="Gigascience">
        <title>Genome sequence of the small brown planthopper, Laodelphax striatellus.</title>
        <authorList>
            <person name="Zhu J."/>
            <person name="Jiang F."/>
            <person name="Wang X."/>
            <person name="Yang P."/>
            <person name="Bao Y."/>
            <person name="Zhao W."/>
            <person name="Wang W."/>
            <person name="Lu H."/>
            <person name="Wang Q."/>
            <person name="Cui N."/>
            <person name="Li J."/>
            <person name="Chen X."/>
            <person name="Luo L."/>
            <person name="Yu J."/>
            <person name="Kang L."/>
            <person name="Cui F."/>
        </authorList>
    </citation>
    <scope>NUCLEOTIDE SEQUENCE [LARGE SCALE GENOMIC DNA]</scope>
    <source>
        <strain evidence="38">Lst14</strain>
    </source>
</reference>